<accession>A0ABS9TNN2</accession>
<keyword evidence="2" id="KW-0472">Membrane</keyword>
<feature type="transmembrane region" description="Helical" evidence="2">
    <location>
        <begin position="12"/>
        <end position="32"/>
    </location>
</feature>
<comment type="caution">
    <text evidence="3">The sequence shown here is derived from an EMBL/GenBank/DDBJ whole genome shotgun (WGS) entry which is preliminary data.</text>
</comment>
<sequence>MSKSRALQLAELGVPGAAVGAASGAVVGLLAAAVGQPIGWAVVGALTLSVPLALLGAGYGAIAATGWFRPGVFAPVAIYWMLGFPLSRLVHETVTPALLGGSFTPPSDVLTFLVFQALVSMGYAIGFIWLHERIAPHWLMRIQDHNPAAQALFAVYLKQASAMWEARESKRARRSSTGRDRPRAAASSSGVARARSRRSS</sequence>
<feature type="transmembrane region" description="Helical" evidence="2">
    <location>
        <begin position="110"/>
        <end position="130"/>
    </location>
</feature>
<gene>
    <name evidence="3" type="ORF">MMF94_29635</name>
</gene>
<feature type="transmembrane region" description="Helical" evidence="2">
    <location>
        <begin position="38"/>
        <end position="60"/>
    </location>
</feature>
<feature type="compositionally biased region" description="Low complexity" evidence="1">
    <location>
        <begin position="184"/>
        <end position="193"/>
    </location>
</feature>
<name>A0ABS9TNN2_9PSEU</name>
<keyword evidence="4" id="KW-1185">Reference proteome</keyword>
<dbReference type="RefSeq" id="WP_241040538.1">
    <property type="nucleotide sequence ID" value="NZ_BAAAJF010000014.1"/>
</dbReference>
<keyword evidence="2" id="KW-0812">Transmembrane</keyword>
<organism evidence="3 4">
    <name type="scientific">Pseudonocardia alaniniphila</name>
    <dbReference type="NCBI Taxonomy" id="75291"/>
    <lineage>
        <taxon>Bacteria</taxon>
        <taxon>Bacillati</taxon>
        <taxon>Actinomycetota</taxon>
        <taxon>Actinomycetes</taxon>
        <taxon>Pseudonocardiales</taxon>
        <taxon>Pseudonocardiaceae</taxon>
        <taxon>Pseudonocardia</taxon>
    </lineage>
</organism>
<evidence type="ECO:0000256" key="1">
    <source>
        <dbReference type="SAM" id="MobiDB-lite"/>
    </source>
</evidence>
<evidence type="ECO:0008006" key="5">
    <source>
        <dbReference type="Google" id="ProtNLM"/>
    </source>
</evidence>
<evidence type="ECO:0000256" key="2">
    <source>
        <dbReference type="SAM" id="Phobius"/>
    </source>
</evidence>
<dbReference type="Proteomes" id="UP001299970">
    <property type="component" value="Unassembled WGS sequence"/>
</dbReference>
<evidence type="ECO:0000313" key="3">
    <source>
        <dbReference type="EMBL" id="MCH6169881.1"/>
    </source>
</evidence>
<dbReference type="EMBL" id="JAKXMK010000028">
    <property type="protein sequence ID" value="MCH6169881.1"/>
    <property type="molecule type" value="Genomic_DNA"/>
</dbReference>
<keyword evidence="2" id="KW-1133">Transmembrane helix</keyword>
<reference evidence="3 4" key="1">
    <citation type="submission" date="2022-03" db="EMBL/GenBank/DDBJ databases">
        <title>Pseudonocardia alaer sp. nov., a novel actinomycete isolated from reed forest soil.</title>
        <authorList>
            <person name="Wang L."/>
        </authorList>
    </citation>
    <scope>NUCLEOTIDE SEQUENCE [LARGE SCALE GENOMIC DNA]</scope>
    <source>
        <strain evidence="3 4">Y-16303</strain>
    </source>
</reference>
<feature type="transmembrane region" description="Helical" evidence="2">
    <location>
        <begin position="72"/>
        <end position="90"/>
    </location>
</feature>
<proteinExistence type="predicted"/>
<feature type="region of interest" description="Disordered" evidence="1">
    <location>
        <begin position="168"/>
        <end position="200"/>
    </location>
</feature>
<protein>
    <recommendedName>
        <fullName evidence="5">DUF2062 domain-containing protein</fullName>
    </recommendedName>
</protein>
<evidence type="ECO:0000313" key="4">
    <source>
        <dbReference type="Proteomes" id="UP001299970"/>
    </source>
</evidence>